<keyword evidence="2" id="KW-1185">Reference proteome</keyword>
<accession>A0A926VC15</accession>
<comment type="caution">
    <text evidence="1">The sequence shown here is derived from an EMBL/GenBank/DDBJ whole genome shotgun (WGS) entry which is preliminary data.</text>
</comment>
<dbReference type="Proteomes" id="UP000641646">
    <property type="component" value="Unassembled WGS sequence"/>
</dbReference>
<organism evidence="1 2">
    <name type="scientific">Aerosakkonema funiforme FACHB-1375</name>
    <dbReference type="NCBI Taxonomy" id="2949571"/>
    <lineage>
        <taxon>Bacteria</taxon>
        <taxon>Bacillati</taxon>
        <taxon>Cyanobacteriota</taxon>
        <taxon>Cyanophyceae</taxon>
        <taxon>Oscillatoriophycideae</taxon>
        <taxon>Aerosakkonematales</taxon>
        <taxon>Aerosakkonemataceae</taxon>
        <taxon>Aerosakkonema</taxon>
    </lineage>
</organism>
<reference evidence="1" key="2">
    <citation type="submission" date="2020-08" db="EMBL/GenBank/DDBJ databases">
        <authorList>
            <person name="Chen M."/>
            <person name="Teng W."/>
            <person name="Zhao L."/>
            <person name="Hu C."/>
            <person name="Zhou Y."/>
            <person name="Han B."/>
            <person name="Song L."/>
            <person name="Shu W."/>
        </authorList>
    </citation>
    <scope>NUCLEOTIDE SEQUENCE</scope>
    <source>
        <strain evidence="1">FACHB-1375</strain>
    </source>
</reference>
<name>A0A926VC15_9CYAN</name>
<dbReference type="RefSeq" id="WP_190463829.1">
    <property type="nucleotide sequence ID" value="NZ_JACJPW010000015.1"/>
</dbReference>
<gene>
    <name evidence="1" type="ORF">H6G03_08130</name>
</gene>
<dbReference type="AlphaFoldDB" id="A0A926VC15"/>
<evidence type="ECO:0000313" key="1">
    <source>
        <dbReference type="EMBL" id="MBD2181067.1"/>
    </source>
</evidence>
<dbReference type="Pfam" id="PF08852">
    <property type="entry name" value="DUF1822"/>
    <property type="match status" value="2"/>
</dbReference>
<sequence length="502" mass="57353">MKLSIQELNQIYADQICLEFSSQDQDKAWPSENEYSNDSARWNAYLNRLCLSKLINWLAENTEAEVKVFPSDKVLPTFWEFVNGTAINIGKKRIVLIPCEANNTEEFCVPQEWVDIPTWAADYYLAVQIHPDDGWLRVWGYATHEQLKQLGNYDRLDRTYCLEGQDLIADLEVLWIVLEMGADEKAVGKPLPILSMKEAEKLVQQLSRPSPSSPRLKIDFEQWAALLENDTWRQQLYEQRRQQVLTPAVISVTPITATRSQRTMVNLSNWWQDLFESGWQAVEELFGTQETNLALAFRGRGSRRVELDDTELDDAVTIKRQIELLSSSTNEDKRKKTAKKLAKNLESLLKNDCNDREVKSLVEEGVKALVRVIRTTDNEETRWTAAEELLIIDPKNPATGKRRIKDLGMQLVGNAVALMVSILEKPQGKVAVLVRLYPMNDKAYLPPQLQLTILDDREATFLEAKARENDNFIQLKFSGLSGDRFGVKVSLGDASITEDFVI</sequence>
<dbReference type="EMBL" id="JACJPW010000015">
    <property type="protein sequence ID" value="MBD2181067.1"/>
    <property type="molecule type" value="Genomic_DNA"/>
</dbReference>
<evidence type="ECO:0000313" key="2">
    <source>
        <dbReference type="Proteomes" id="UP000641646"/>
    </source>
</evidence>
<protein>
    <submittedName>
        <fullName evidence="1">DUF1822 family protein</fullName>
    </submittedName>
</protein>
<dbReference type="InterPro" id="IPR014951">
    <property type="entry name" value="DUF1822"/>
</dbReference>
<reference evidence="1" key="1">
    <citation type="journal article" date="2015" name="ISME J.">
        <title>Draft Genome Sequence of Streptomyces incarnatus NRRL8089, which Produces the Nucleoside Antibiotic Sinefungin.</title>
        <authorList>
            <person name="Oshima K."/>
            <person name="Hattori M."/>
            <person name="Shimizu H."/>
            <person name="Fukuda K."/>
            <person name="Nemoto M."/>
            <person name="Inagaki K."/>
            <person name="Tamura T."/>
        </authorList>
    </citation>
    <scope>NUCLEOTIDE SEQUENCE</scope>
    <source>
        <strain evidence="1">FACHB-1375</strain>
    </source>
</reference>
<proteinExistence type="predicted"/>